<organism evidence="2 3">
    <name type="scientific">Flavobacterium crassostreae</name>
    <dbReference type="NCBI Taxonomy" id="1763534"/>
    <lineage>
        <taxon>Bacteria</taxon>
        <taxon>Pseudomonadati</taxon>
        <taxon>Bacteroidota</taxon>
        <taxon>Flavobacteriia</taxon>
        <taxon>Flavobacteriales</taxon>
        <taxon>Flavobacteriaceae</taxon>
        <taxon>Flavobacterium</taxon>
    </lineage>
</organism>
<dbReference type="Proteomes" id="UP000093510">
    <property type="component" value="Unassembled WGS sequence"/>
</dbReference>
<evidence type="ECO:0000313" key="3">
    <source>
        <dbReference type="Proteomes" id="UP000093510"/>
    </source>
</evidence>
<evidence type="ECO:0000313" key="2">
    <source>
        <dbReference type="EMBL" id="OCB74419.1"/>
    </source>
</evidence>
<dbReference type="RefSeq" id="WP_066336116.1">
    <property type="nucleotide sequence ID" value="NZ_CP017688.1"/>
</dbReference>
<gene>
    <name evidence="2" type="ORF">LPBF_10510</name>
</gene>
<name>A0A1B9DXL5_9FLAO</name>
<comment type="caution">
    <text evidence="2">The sequence shown here is derived from an EMBL/GenBank/DDBJ whole genome shotgun (WGS) entry which is preliminary data.</text>
</comment>
<proteinExistence type="predicted"/>
<accession>A0A1B9DXL5</accession>
<feature type="transmembrane region" description="Helical" evidence="1">
    <location>
        <begin position="20"/>
        <end position="37"/>
    </location>
</feature>
<feature type="transmembrane region" description="Helical" evidence="1">
    <location>
        <begin position="198"/>
        <end position="222"/>
    </location>
</feature>
<protein>
    <recommendedName>
        <fullName evidence="4">DUF4386 domain-containing protein</fullName>
    </recommendedName>
</protein>
<evidence type="ECO:0000256" key="1">
    <source>
        <dbReference type="SAM" id="Phobius"/>
    </source>
</evidence>
<dbReference type="EMBL" id="LVEP01000038">
    <property type="protein sequence ID" value="OCB74419.1"/>
    <property type="molecule type" value="Genomic_DNA"/>
</dbReference>
<sequence length="232" mass="25863">MYTTSKKRYSPNKTAKIAGALILAGIVFGILSIAPSVDGTAFLTESYPDRIAVFRAAFFQFLLVPIYIGFAITLYQMAWTYNRSIAIAFVGFRLIAGVFQLLGVILLPICIHLSYQYLHTTDSNLALYQNIGELLKLFRDLCNHLGVMLATGLSNLLLHTVFIKKKSLPSKLLIWGIISNLLLLFGSFLILFQQIKVLSITYALLTIPIVVQEIVLAIWLLLKGFKTKATNT</sequence>
<feature type="transmembrane region" description="Helical" evidence="1">
    <location>
        <begin position="87"/>
        <end position="115"/>
    </location>
</feature>
<reference evidence="2 3" key="1">
    <citation type="submission" date="2016-03" db="EMBL/GenBank/DDBJ databases">
        <authorList>
            <person name="Ploux O."/>
        </authorList>
    </citation>
    <scope>NUCLEOTIDE SEQUENCE [LARGE SCALE GENOMIC DNA]</scope>
    <source>
        <strain evidence="2 3">LPB0076</strain>
    </source>
</reference>
<feature type="transmembrane region" description="Helical" evidence="1">
    <location>
        <begin position="172"/>
        <end position="192"/>
    </location>
</feature>
<feature type="transmembrane region" description="Helical" evidence="1">
    <location>
        <begin position="57"/>
        <end position="75"/>
    </location>
</feature>
<dbReference type="STRING" id="1763534.GCA_001831475_00197"/>
<keyword evidence="3" id="KW-1185">Reference proteome</keyword>
<keyword evidence="1" id="KW-0472">Membrane</keyword>
<keyword evidence="1" id="KW-1133">Transmembrane helix</keyword>
<dbReference type="InterPro" id="IPR025495">
    <property type="entry name" value="DUF4386"/>
</dbReference>
<evidence type="ECO:0008006" key="4">
    <source>
        <dbReference type="Google" id="ProtNLM"/>
    </source>
</evidence>
<feature type="transmembrane region" description="Helical" evidence="1">
    <location>
        <begin position="144"/>
        <end position="163"/>
    </location>
</feature>
<keyword evidence="1" id="KW-0812">Transmembrane</keyword>
<dbReference type="Pfam" id="PF14329">
    <property type="entry name" value="DUF4386"/>
    <property type="match status" value="1"/>
</dbReference>
<dbReference type="AlphaFoldDB" id="A0A1B9DXL5"/>
<dbReference type="OrthoDB" id="1161162at2"/>